<accession>A0A5N6VQZ1</accession>
<sequence>MSAIEGHRVNCQTPSDAYSQDIGLIKIGDIESHPWVSLHLKDTGKPSKIQTLCKDAVERGNEQCIWVCYNRGAKNLARDVPILPGELLEAHNFERMFGWWRRLLLRGPIKIQLVKVRRAKVLPIN</sequence>
<protein>
    <submittedName>
        <fullName evidence="1">Uncharacterized protein</fullName>
    </submittedName>
</protein>
<name>A0A5N6VQZ1_9EURO</name>
<organism evidence="1 2">
    <name type="scientific">Aspergillus transmontanensis</name>
    <dbReference type="NCBI Taxonomy" id="1034304"/>
    <lineage>
        <taxon>Eukaryota</taxon>
        <taxon>Fungi</taxon>
        <taxon>Dikarya</taxon>
        <taxon>Ascomycota</taxon>
        <taxon>Pezizomycotina</taxon>
        <taxon>Eurotiomycetes</taxon>
        <taxon>Eurotiomycetidae</taxon>
        <taxon>Eurotiales</taxon>
        <taxon>Aspergillaceae</taxon>
        <taxon>Aspergillus</taxon>
        <taxon>Aspergillus subgen. Circumdati</taxon>
    </lineage>
</organism>
<proteinExistence type="predicted"/>
<evidence type="ECO:0000313" key="1">
    <source>
        <dbReference type="EMBL" id="KAE8311037.1"/>
    </source>
</evidence>
<evidence type="ECO:0000313" key="2">
    <source>
        <dbReference type="Proteomes" id="UP000325433"/>
    </source>
</evidence>
<dbReference type="EMBL" id="ML738347">
    <property type="protein sequence ID" value="KAE8311037.1"/>
    <property type="molecule type" value="Genomic_DNA"/>
</dbReference>
<dbReference type="AlphaFoldDB" id="A0A5N6VQZ1"/>
<gene>
    <name evidence="1" type="ORF">BDV41DRAFT_358371</name>
</gene>
<dbReference type="Proteomes" id="UP000325433">
    <property type="component" value="Unassembled WGS sequence"/>
</dbReference>
<keyword evidence="2" id="KW-1185">Reference proteome</keyword>
<reference evidence="2" key="1">
    <citation type="submission" date="2019-04" db="EMBL/GenBank/DDBJ databases">
        <title>Friends and foes A comparative genomics studyof 23 Aspergillus species from section Flavi.</title>
        <authorList>
            <consortium name="DOE Joint Genome Institute"/>
            <person name="Kjaerbolling I."/>
            <person name="Vesth T."/>
            <person name="Frisvad J.C."/>
            <person name="Nybo J.L."/>
            <person name="Theobald S."/>
            <person name="Kildgaard S."/>
            <person name="Isbrandt T."/>
            <person name="Kuo A."/>
            <person name="Sato A."/>
            <person name="Lyhne E.K."/>
            <person name="Kogle M.E."/>
            <person name="Wiebenga A."/>
            <person name="Kun R.S."/>
            <person name="Lubbers R.J."/>
            <person name="Makela M.R."/>
            <person name="Barry K."/>
            <person name="Chovatia M."/>
            <person name="Clum A."/>
            <person name="Daum C."/>
            <person name="Haridas S."/>
            <person name="He G."/>
            <person name="LaButti K."/>
            <person name="Lipzen A."/>
            <person name="Mondo S."/>
            <person name="Riley R."/>
            <person name="Salamov A."/>
            <person name="Simmons B.A."/>
            <person name="Magnuson J.K."/>
            <person name="Henrissat B."/>
            <person name="Mortensen U.H."/>
            <person name="Larsen T.O."/>
            <person name="Devries R.P."/>
            <person name="Grigoriev I.V."/>
            <person name="Machida M."/>
            <person name="Baker S.E."/>
            <person name="Andersen M.R."/>
        </authorList>
    </citation>
    <scope>NUCLEOTIDE SEQUENCE [LARGE SCALE GENOMIC DNA]</scope>
    <source>
        <strain evidence="2">CBS 130015</strain>
    </source>
</reference>